<protein>
    <submittedName>
        <fullName evidence="1">Uncharacterized protein</fullName>
    </submittedName>
</protein>
<organism evidence="1 2">
    <name type="scientific">Paraherbaspirillum soli</name>
    <dbReference type="NCBI Taxonomy" id="631222"/>
    <lineage>
        <taxon>Bacteria</taxon>
        <taxon>Pseudomonadati</taxon>
        <taxon>Pseudomonadota</taxon>
        <taxon>Betaproteobacteria</taxon>
        <taxon>Burkholderiales</taxon>
        <taxon>Oxalobacteraceae</taxon>
        <taxon>Paraherbaspirillum</taxon>
    </lineage>
</organism>
<sequence length="133" mass="15099">MSLTFNLEADQQLTREVVIAVLKASGVNCIVEEEWGLSCNFPRSNMLFAFRNNNNSFPTEVLAEGISSPALWKVGARLSFTYVVANYDDCGADLHLFLNNLMELNSAYFILSFQYEGVYAIRDEKGFKIFEKF</sequence>
<gene>
    <name evidence="1" type="ORF">ACFPM8_20595</name>
</gene>
<dbReference type="EMBL" id="JBHSMT010000030">
    <property type="protein sequence ID" value="MFC5476371.1"/>
    <property type="molecule type" value="Genomic_DNA"/>
</dbReference>
<proteinExistence type="predicted"/>
<dbReference type="Proteomes" id="UP001596045">
    <property type="component" value="Unassembled WGS sequence"/>
</dbReference>
<keyword evidence="2" id="KW-1185">Reference proteome</keyword>
<name>A0ABW0MHN7_9BURK</name>
<evidence type="ECO:0000313" key="1">
    <source>
        <dbReference type="EMBL" id="MFC5476371.1"/>
    </source>
</evidence>
<reference evidence="2" key="1">
    <citation type="journal article" date="2019" name="Int. J. Syst. Evol. Microbiol.">
        <title>The Global Catalogue of Microorganisms (GCM) 10K type strain sequencing project: providing services to taxonomists for standard genome sequencing and annotation.</title>
        <authorList>
            <consortium name="The Broad Institute Genomics Platform"/>
            <consortium name="The Broad Institute Genome Sequencing Center for Infectious Disease"/>
            <person name="Wu L."/>
            <person name="Ma J."/>
        </authorList>
    </citation>
    <scope>NUCLEOTIDE SEQUENCE [LARGE SCALE GENOMIC DNA]</scope>
    <source>
        <strain evidence="2">JCM 17066</strain>
    </source>
</reference>
<comment type="caution">
    <text evidence="1">The sequence shown here is derived from an EMBL/GenBank/DDBJ whole genome shotgun (WGS) entry which is preliminary data.</text>
</comment>
<evidence type="ECO:0000313" key="2">
    <source>
        <dbReference type="Proteomes" id="UP001596045"/>
    </source>
</evidence>
<accession>A0ABW0MHN7</accession>
<dbReference type="RefSeq" id="WP_379000504.1">
    <property type="nucleotide sequence ID" value="NZ_JBHSMT010000030.1"/>
</dbReference>